<feature type="compositionally biased region" description="Low complexity" evidence="1">
    <location>
        <begin position="146"/>
        <end position="173"/>
    </location>
</feature>
<reference evidence="2" key="1">
    <citation type="submission" date="2020-06" db="EMBL/GenBank/DDBJ databases">
        <authorList>
            <consortium name="Plant Systems Biology data submission"/>
        </authorList>
    </citation>
    <scope>NUCLEOTIDE SEQUENCE</scope>
    <source>
        <strain evidence="2">D6</strain>
    </source>
</reference>
<name>A0A9N8HYF7_9STRA</name>
<keyword evidence="3" id="KW-1185">Reference proteome</keyword>
<dbReference type="OrthoDB" id="56275at2759"/>
<comment type="caution">
    <text evidence="2">The sequence shown here is derived from an EMBL/GenBank/DDBJ whole genome shotgun (WGS) entry which is preliminary data.</text>
</comment>
<feature type="compositionally biased region" description="Basic and acidic residues" evidence="1">
    <location>
        <begin position="135"/>
        <end position="144"/>
    </location>
</feature>
<evidence type="ECO:0000256" key="1">
    <source>
        <dbReference type="SAM" id="MobiDB-lite"/>
    </source>
</evidence>
<gene>
    <name evidence="2" type="ORF">SEMRO_1987_G309530.1</name>
</gene>
<dbReference type="AlphaFoldDB" id="A0A9N8HYF7"/>
<dbReference type="Proteomes" id="UP001153069">
    <property type="component" value="Unassembled WGS sequence"/>
</dbReference>
<evidence type="ECO:0000313" key="2">
    <source>
        <dbReference type="EMBL" id="CAB9527383.1"/>
    </source>
</evidence>
<protein>
    <submittedName>
        <fullName evidence="2">Uncharacterized protein</fullName>
    </submittedName>
</protein>
<sequence length="191" mass="22118">MSKDVMFFGLDMALLQEQRKKDPPKRLPWHRSPAKALLETDIDNDVHLQILPNGKKIKPEAIYKSRSEYQEHELKVFRNHIYQEVKRREKLKSNVRFAKKKLRVVRPVIATNQAIDLIERGEIVDMEEERKRLTKKLESERLDNQAEPPETAPPETDNSTTISTTSGTSKTSTMLAKKREAASKKKKKATL</sequence>
<dbReference type="EMBL" id="CAICTM010001985">
    <property type="protein sequence ID" value="CAB9527383.1"/>
    <property type="molecule type" value="Genomic_DNA"/>
</dbReference>
<organism evidence="2 3">
    <name type="scientific">Seminavis robusta</name>
    <dbReference type="NCBI Taxonomy" id="568900"/>
    <lineage>
        <taxon>Eukaryota</taxon>
        <taxon>Sar</taxon>
        <taxon>Stramenopiles</taxon>
        <taxon>Ochrophyta</taxon>
        <taxon>Bacillariophyta</taxon>
        <taxon>Bacillariophyceae</taxon>
        <taxon>Bacillariophycidae</taxon>
        <taxon>Naviculales</taxon>
        <taxon>Naviculaceae</taxon>
        <taxon>Seminavis</taxon>
    </lineage>
</organism>
<accession>A0A9N8HYF7</accession>
<proteinExistence type="predicted"/>
<evidence type="ECO:0000313" key="3">
    <source>
        <dbReference type="Proteomes" id="UP001153069"/>
    </source>
</evidence>
<feature type="region of interest" description="Disordered" evidence="1">
    <location>
        <begin position="135"/>
        <end position="191"/>
    </location>
</feature>